<reference evidence="3 4" key="1">
    <citation type="journal article" date="2014" name="Int. J. Syst. Evol. Microbiol.">
        <title>Complete genome sequence of Corynebacterium casei LMG S-19264T (=DSM 44701T), isolated from a smear-ripened cheese.</title>
        <authorList>
            <consortium name="US DOE Joint Genome Institute (JGI-PGF)"/>
            <person name="Walter F."/>
            <person name="Albersmeier A."/>
            <person name="Kalinowski J."/>
            <person name="Ruckert C."/>
        </authorList>
    </citation>
    <scope>NUCLEOTIDE SEQUENCE [LARGE SCALE GENOMIC DNA]</scope>
    <source>
        <strain evidence="3 4">CGMCC 1.16330</strain>
    </source>
</reference>
<keyword evidence="1" id="KW-1133">Transmembrane helix</keyword>
<feature type="transmembrane region" description="Helical" evidence="1">
    <location>
        <begin position="68"/>
        <end position="88"/>
    </location>
</feature>
<dbReference type="Proteomes" id="UP000597507">
    <property type="component" value="Unassembled WGS sequence"/>
</dbReference>
<feature type="transmembrane region" description="Helical" evidence="1">
    <location>
        <begin position="39"/>
        <end position="61"/>
    </location>
</feature>
<evidence type="ECO:0000256" key="1">
    <source>
        <dbReference type="SAM" id="Phobius"/>
    </source>
</evidence>
<evidence type="ECO:0000313" key="4">
    <source>
        <dbReference type="Proteomes" id="UP000597507"/>
    </source>
</evidence>
<keyword evidence="4" id="KW-1185">Reference proteome</keyword>
<keyword evidence="1" id="KW-0812">Transmembrane</keyword>
<dbReference type="RefSeq" id="WP_188899022.1">
    <property type="nucleotide sequence ID" value="NZ_BMKS01000003.1"/>
</dbReference>
<accession>A0A8J2Z9G5</accession>
<proteinExistence type="predicted"/>
<comment type="caution">
    <text evidence="3">The sequence shown here is derived from an EMBL/GenBank/DDBJ whole genome shotgun (WGS) entry which is preliminary data.</text>
</comment>
<dbReference type="EMBL" id="BMKS01000003">
    <property type="protein sequence ID" value="GGG24770.1"/>
    <property type="molecule type" value="Genomic_DNA"/>
</dbReference>
<feature type="transmembrane region" description="Helical" evidence="1">
    <location>
        <begin position="12"/>
        <end position="33"/>
    </location>
</feature>
<protein>
    <recommendedName>
        <fullName evidence="2">SPW repeat-containing integral membrane domain-containing protein</fullName>
    </recommendedName>
</protein>
<feature type="domain" description="SPW repeat-containing integral membrane" evidence="2">
    <location>
        <begin position="14"/>
        <end position="105"/>
    </location>
</feature>
<dbReference type="AlphaFoldDB" id="A0A8J2Z9G5"/>
<sequence>MTRHATWKSLIAGSQLVLGLVLLLTPWIFGFSAAATPAWSAWIAGLLIALIGAGALAGYAYPAAWANLVLGIWAIVAPWILGFAALAAAMWSHVVLGALVLLAAAVALWMEHEAPTQAHA</sequence>
<evidence type="ECO:0000259" key="2">
    <source>
        <dbReference type="Pfam" id="PF03779"/>
    </source>
</evidence>
<name>A0A8J2Z9G5_9PROT</name>
<dbReference type="InterPro" id="IPR005530">
    <property type="entry name" value="SPW"/>
</dbReference>
<keyword evidence="1" id="KW-0472">Membrane</keyword>
<feature type="transmembrane region" description="Helical" evidence="1">
    <location>
        <begin position="94"/>
        <end position="110"/>
    </location>
</feature>
<gene>
    <name evidence="3" type="ORF">GCM10010964_10990</name>
</gene>
<organism evidence="3 4">
    <name type="scientific">Caldovatus sediminis</name>
    <dbReference type="NCBI Taxonomy" id="2041189"/>
    <lineage>
        <taxon>Bacteria</taxon>
        <taxon>Pseudomonadati</taxon>
        <taxon>Pseudomonadota</taxon>
        <taxon>Alphaproteobacteria</taxon>
        <taxon>Acetobacterales</taxon>
        <taxon>Roseomonadaceae</taxon>
        <taxon>Caldovatus</taxon>
    </lineage>
</organism>
<dbReference type="Pfam" id="PF03779">
    <property type="entry name" value="SPW"/>
    <property type="match status" value="1"/>
</dbReference>
<evidence type="ECO:0000313" key="3">
    <source>
        <dbReference type="EMBL" id="GGG24770.1"/>
    </source>
</evidence>